<comment type="caution">
    <text evidence="3">The sequence shown here is derived from an EMBL/GenBank/DDBJ whole genome shotgun (WGS) entry which is preliminary data.</text>
</comment>
<gene>
    <name evidence="3" type="ORF">ACFORO_29245</name>
</gene>
<feature type="region of interest" description="Disordered" evidence="1">
    <location>
        <begin position="218"/>
        <end position="244"/>
    </location>
</feature>
<dbReference type="EMBL" id="JBHRWI010000039">
    <property type="protein sequence ID" value="MFC3514286.1"/>
    <property type="molecule type" value="Genomic_DNA"/>
</dbReference>
<feature type="compositionally biased region" description="Basic and acidic residues" evidence="1">
    <location>
        <begin position="218"/>
        <end position="230"/>
    </location>
</feature>
<dbReference type="Proteomes" id="UP001595764">
    <property type="component" value="Unassembled WGS sequence"/>
</dbReference>
<keyword evidence="4" id="KW-1185">Reference proteome</keyword>
<dbReference type="Pfam" id="PF03756">
    <property type="entry name" value="AfsA"/>
    <property type="match status" value="1"/>
</dbReference>
<organism evidence="3 4">
    <name type="scientific">Amycolatopsis halotolerans</name>
    <dbReference type="NCBI Taxonomy" id="330083"/>
    <lineage>
        <taxon>Bacteria</taxon>
        <taxon>Bacillati</taxon>
        <taxon>Actinomycetota</taxon>
        <taxon>Actinomycetes</taxon>
        <taxon>Pseudonocardiales</taxon>
        <taxon>Pseudonocardiaceae</taxon>
        <taxon>Amycolatopsis</taxon>
    </lineage>
</organism>
<name>A0ABV7QMM3_9PSEU</name>
<evidence type="ECO:0000313" key="4">
    <source>
        <dbReference type="Proteomes" id="UP001595764"/>
    </source>
</evidence>
<dbReference type="InterPro" id="IPR005509">
    <property type="entry name" value="AfsA_hotdog_dom"/>
</dbReference>
<feature type="domain" description="A-factor biosynthesis hotdog" evidence="2">
    <location>
        <begin position="85"/>
        <end position="206"/>
    </location>
</feature>
<dbReference type="RefSeq" id="WP_377872211.1">
    <property type="nucleotide sequence ID" value="NZ_JBHMAY010000037.1"/>
</dbReference>
<evidence type="ECO:0000313" key="3">
    <source>
        <dbReference type="EMBL" id="MFC3514286.1"/>
    </source>
</evidence>
<reference evidence="4" key="1">
    <citation type="journal article" date="2019" name="Int. J. Syst. Evol. Microbiol.">
        <title>The Global Catalogue of Microorganisms (GCM) 10K type strain sequencing project: providing services to taxonomists for standard genome sequencing and annotation.</title>
        <authorList>
            <consortium name="The Broad Institute Genomics Platform"/>
            <consortium name="The Broad Institute Genome Sequencing Center for Infectious Disease"/>
            <person name="Wu L."/>
            <person name="Ma J."/>
        </authorList>
    </citation>
    <scope>NUCLEOTIDE SEQUENCE [LARGE SCALE GENOMIC DNA]</scope>
    <source>
        <strain evidence="4">CGMCC 4.7682</strain>
    </source>
</reference>
<sequence>MTAFVVVGDRFAKFAANTGAVTVSQLIEKVHGGGMSGAVKLVGGQGVTESDWDRIRAALARREILSEFETHPLRHGPLSDRSETHKHNRHNILVAGLEQVGEHEFEAALRLHNDQEFQLDHMGVHVQGMIVLEAARQMYLAVCERYYPREDEIHLFDKMETAFRNFLYPLETRLRTAVTAGTSDLGRPVFDVRTEFRQAGLHIAAVRTVGTALSAQSLERKEHRGAERALRHALKNSPAPDPAR</sequence>
<accession>A0ABV7QMM3</accession>
<evidence type="ECO:0000256" key="1">
    <source>
        <dbReference type="SAM" id="MobiDB-lite"/>
    </source>
</evidence>
<protein>
    <submittedName>
        <fullName evidence="3">AfsA-related hotdog domain-containing protein</fullName>
    </submittedName>
</protein>
<proteinExistence type="predicted"/>
<evidence type="ECO:0000259" key="2">
    <source>
        <dbReference type="Pfam" id="PF03756"/>
    </source>
</evidence>